<organism evidence="3 4">
    <name type="scientific">Camelina sativa</name>
    <name type="common">False flax</name>
    <name type="synonym">Myagrum sativum</name>
    <dbReference type="NCBI Taxonomy" id="90675"/>
    <lineage>
        <taxon>Eukaryota</taxon>
        <taxon>Viridiplantae</taxon>
        <taxon>Streptophyta</taxon>
        <taxon>Embryophyta</taxon>
        <taxon>Tracheophyta</taxon>
        <taxon>Spermatophyta</taxon>
        <taxon>Magnoliopsida</taxon>
        <taxon>eudicotyledons</taxon>
        <taxon>Gunneridae</taxon>
        <taxon>Pentapetalae</taxon>
        <taxon>rosids</taxon>
        <taxon>malvids</taxon>
        <taxon>Brassicales</taxon>
        <taxon>Brassicaceae</taxon>
        <taxon>Camelineae</taxon>
        <taxon>Camelina</taxon>
    </lineage>
</organism>
<gene>
    <name evidence="4" type="primary">LOC104772159</name>
</gene>
<dbReference type="Pfam" id="PF04059">
    <property type="entry name" value="RRM_2"/>
    <property type="match status" value="1"/>
</dbReference>
<dbReference type="GeneID" id="104772159"/>
<dbReference type="InterPro" id="IPR035979">
    <property type="entry name" value="RBD_domain_sf"/>
</dbReference>
<dbReference type="InterPro" id="IPR007201">
    <property type="entry name" value="Mei2-like_Rrm_C"/>
</dbReference>
<reference evidence="3" key="1">
    <citation type="journal article" date="2014" name="Nat. Commun.">
        <title>The emerging biofuel crop Camelina sativa retains a highly undifferentiated hexaploid genome structure.</title>
        <authorList>
            <person name="Kagale S."/>
            <person name="Koh C."/>
            <person name="Nixon J."/>
            <person name="Bollina V."/>
            <person name="Clarke W.E."/>
            <person name="Tuteja R."/>
            <person name="Spillane C."/>
            <person name="Robinson S.J."/>
            <person name="Links M.G."/>
            <person name="Clarke C."/>
            <person name="Higgins E.E."/>
            <person name="Huebert T."/>
            <person name="Sharpe A.G."/>
            <person name="Parkin I.A."/>
        </authorList>
    </citation>
    <scope>NUCLEOTIDE SEQUENCE [LARGE SCALE GENOMIC DNA]</scope>
    <source>
        <strain evidence="3">cv. DH55</strain>
    </source>
</reference>
<evidence type="ECO:0000313" key="4">
    <source>
        <dbReference type="RefSeq" id="XP_010495105.1"/>
    </source>
</evidence>
<dbReference type="CDD" id="cd12277">
    <property type="entry name" value="RRM3_MEI2_EAR1_like"/>
    <property type="match status" value="1"/>
</dbReference>
<name>A0ABM0Y414_CAMSA</name>
<sequence>MASPDDNDVTVVARQSPQPPTQSFFPHSSYYFCAPPYIYFISGGNFPPPPPPSVWVYYPLWYSHPNPNQFVSTHELPPNPSQELTLPRASSRRIFGRRSYGRDKKLAWVRKTSHEVESNDDHITTVMLRNIPNRYTREMMIEYMDKHCDEANGSDKNDESSISAYDFLYIPIDFKTTMNKGYAFVNFTNAKAVSKFKAACNHKHWSHFYSSKVLEITSAKIQVNELVRRFKDMTYPDEAYSAVCFSPARSGGKTMVQTTMVGNAPNQ</sequence>
<dbReference type="Gene3D" id="3.30.70.330">
    <property type="match status" value="1"/>
</dbReference>
<evidence type="ECO:0000259" key="2">
    <source>
        <dbReference type="Pfam" id="PF04059"/>
    </source>
</evidence>
<evidence type="ECO:0000256" key="1">
    <source>
        <dbReference type="SAM" id="MobiDB-lite"/>
    </source>
</evidence>
<proteinExistence type="predicted"/>
<feature type="domain" description="Mei2-like C-terminal RNA recognition motif" evidence="2">
    <location>
        <begin position="124"/>
        <end position="225"/>
    </location>
</feature>
<protein>
    <submittedName>
        <fullName evidence="4">Protein terminal ear1 homolog</fullName>
    </submittedName>
</protein>
<accession>A0ABM0Y414</accession>
<keyword evidence="3" id="KW-1185">Reference proteome</keyword>
<reference evidence="4" key="2">
    <citation type="submission" date="2025-08" db="UniProtKB">
        <authorList>
            <consortium name="RefSeq"/>
        </authorList>
    </citation>
    <scope>IDENTIFICATION</scope>
    <source>
        <tissue evidence="4">Leaf</tissue>
    </source>
</reference>
<dbReference type="Proteomes" id="UP000694864">
    <property type="component" value="Chromosome 20"/>
</dbReference>
<dbReference type="InterPro" id="IPR012677">
    <property type="entry name" value="Nucleotide-bd_a/b_plait_sf"/>
</dbReference>
<dbReference type="SUPFAM" id="SSF54928">
    <property type="entry name" value="RNA-binding domain, RBD"/>
    <property type="match status" value="1"/>
</dbReference>
<dbReference type="RefSeq" id="XP_010495105.1">
    <property type="nucleotide sequence ID" value="XM_010496803.1"/>
</dbReference>
<evidence type="ECO:0000313" key="3">
    <source>
        <dbReference type="Proteomes" id="UP000694864"/>
    </source>
</evidence>
<feature type="region of interest" description="Disordered" evidence="1">
    <location>
        <begin position="1"/>
        <end position="21"/>
    </location>
</feature>